<reference evidence="1 2" key="1">
    <citation type="submission" date="2022-07" db="EMBL/GenBank/DDBJ databases">
        <title>Methylomonas rivi sp. nov., Methylomonas rosea sp. nov., Methylomonas aureus sp. nov. and Methylomonas subterranea sp. nov., four novel methanotrophs isolated from a freshwater creek and the deep terrestrial subsurface.</title>
        <authorList>
            <person name="Abin C."/>
            <person name="Sankaranarayanan K."/>
            <person name="Garner C."/>
            <person name="Sindelar R."/>
            <person name="Kotary K."/>
            <person name="Garner R."/>
            <person name="Barclay S."/>
            <person name="Lawson P."/>
            <person name="Krumholz L."/>
        </authorList>
    </citation>
    <scope>NUCLEOTIDE SEQUENCE [LARGE SCALE GENOMIC DNA]</scope>
    <source>
        <strain evidence="1 2">SURF-2</strain>
    </source>
</reference>
<dbReference type="Proteomes" id="UP001524499">
    <property type="component" value="Unassembled WGS sequence"/>
</dbReference>
<gene>
    <name evidence="1" type="ORF">NP590_05130</name>
</gene>
<proteinExistence type="predicted"/>
<evidence type="ECO:0000313" key="2">
    <source>
        <dbReference type="Proteomes" id="UP001524499"/>
    </source>
</evidence>
<accession>A0ABT1TDF7</accession>
<sequence length="143" mass="15914">MKQFHGLDRLCRAHGGWLKPADLAGLLLADLNVCECRIYGCMGEDPEILLATLYLLPDTLNYDSFDQRLDFIVAGPILRNDCVPLTYRLQGRDFGISGRCSMIARVCGVDLYLQSSYTGVIGEVARQKFSIAIKPLLQQLKSS</sequence>
<evidence type="ECO:0000313" key="1">
    <source>
        <dbReference type="EMBL" id="MCQ8103483.1"/>
    </source>
</evidence>
<protein>
    <submittedName>
        <fullName evidence="1">Uncharacterized protein</fullName>
    </submittedName>
</protein>
<name>A0ABT1TDF7_9GAMM</name>
<organism evidence="1 2">
    <name type="scientific">Methylomonas subterranea</name>
    <dbReference type="NCBI Taxonomy" id="2952225"/>
    <lineage>
        <taxon>Bacteria</taxon>
        <taxon>Pseudomonadati</taxon>
        <taxon>Pseudomonadota</taxon>
        <taxon>Gammaproteobacteria</taxon>
        <taxon>Methylococcales</taxon>
        <taxon>Methylococcaceae</taxon>
        <taxon>Methylomonas</taxon>
    </lineage>
</organism>
<dbReference type="RefSeq" id="WP_256601187.1">
    <property type="nucleotide sequence ID" value="NZ_JANIBJ010000007.1"/>
</dbReference>
<comment type="caution">
    <text evidence="1">The sequence shown here is derived from an EMBL/GenBank/DDBJ whole genome shotgun (WGS) entry which is preliminary data.</text>
</comment>
<keyword evidence="2" id="KW-1185">Reference proteome</keyword>
<dbReference type="EMBL" id="JANIBJ010000007">
    <property type="protein sequence ID" value="MCQ8103483.1"/>
    <property type="molecule type" value="Genomic_DNA"/>
</dbReference>